<evidence type="ECO:0000313" key="10">
    <source>
        <dbReference type="Proteomes" id="UP000317835"/>
    </source>
</evidence>
<sequence length="252" mass="27251">MSDAHRILIVDDEPNIRQTFRTALESAGHGVAEAADVAEALAYFGEHVADLALIDLRMPGEGGMGLLRRLREAGDLTPVVIVSAHGMVPDAVQAMRLGAIDVLQKPIDPDALRCVAAEVIDRHAPAPAPVEAALDAEDVGEEVALSRAKRALNRREFDEAEGFLRRAIDAHPASGEAHNLLGVLHTMRGDLEAARRSFRMARFIDANDPTARNNLIRCEELLTYGSSRRELEGLADATPDDDTPTGRPGHRP</sequence>
<dbReference type="Pfam" id="PF00072">
    <property type="entry name" value="Response_reg"/>
    <property type="match status" value="1"/>
</dbReference>
<feature type="modified residue" description="4-aspartylphosphate" evidence="6">
    <location>
        <position position="55"/>
    </location>
</feature>
<feature type="region of interest" description="Disordered" evidence="7">
    <location>
        <begin position="229"/>
        <end position="252"/>
    </location>
</feature>
<evidence type="ECO:0000313" key="9">
    <source>
        <dbReference type="EMBL" id="QDV39184.1"/>
    </source>
</evidence>
<dbReference type="RefSeq" id="WP_145279379.1">
    <property type="nucleotide sequence ID" value="NZ_CP036427.1"/>
</dbReference>
<dbReference type="InterPro" id="IPR011990">
    <property type="entry name" value="TPR-like_helical_dom_sf"/>
</dbReference>
<proteinExistence type="predicted"/>
<evidence type="ECO:0000256" key="3">
    <source>
        <dbReference type="ARBA" id="ARBA00023015"/>
    </source>
</evidence>
<keyword evidence="1 6" id="KW-0597">Phosphoprotein</keyword>
<dbReference type="KEGG" id="tpla:ElP_71480"/>
<reference evidence="9 10" key="1">
    <citation type="submission" date="2019-02" db="EMBL/GenBank/DDBJ databases">
        <title>Deep-cultivation of Planctomycetes and their phenomic and genomic characterization uncovers novel biology.</title>
        <authorList>
            <person name="Wiegand S."/>
            <person name="Jogler M."/>
            <person name="Boedeker C."/>
            <person name="Pinto D."/>
            <person name="Vollmers J."/>
            <person name="Rivas-Marin E."/>
            <person name="Kohn T."/>
            <person name="Peeters S.H."/>
            <person name="Heuer A."/>
            <person name="Rast P."/>
            <person name="Oberbeckmann S."/>
            <person name="Bunk B."/>
            <person name="Jeske O."/>
            <person name="Meyerdierks A."/>
            <person name="Storesund J.E."/>
            <person name="Kallscheuer N."/>
            <person name="Luecker S."/>
            <person name="Lage O.M."/>
            <person name="Pohl T."/>
            <person name="Merkel B.J."/>
            <person name="Hornburger P."/>
            <person name="Mueller R.-W."/>
            <person name="Bruemmer F."/>
            <person name="Labrenz M."/>
            <person name="Spormann A.M."/>
            <person name="Op den Camp H."/>
            <person name="Overmann J."/>
            <person name="Amann R."/>
            <person name="Jetten M.S.M."/>
            <person name="Mascher T."/>
            <person name="Medema M.H."/>
            <person name="Devos D.P."/>
            <person name="Kaster A.-K."/>
            <person name="Ovreas L."/>
            <person name="Rohde M."/>
            <person name="Galperin M.Y."/>
            <person name="Jogler C."/>
        </authorList>
    </citation>
    <scope>NUCLEOTIDE SEQUENCE [LARGE SCALE GENOMIC DNA]</scope>
    <source>
        <strain evidence="9 10">ElP</strain>
        <plasmid evidence="10">pelp_1</plasmid>
    </source>
</reference>
<dbReference type="PANTHER" id="PTHR48111:SF1">
    <property type="entry name" value="TWO-COMPONENT RESPONSE REGULATOR ORR33"/>
    <property type="match status" value="1"/>
</dbReference>
<dbReference type="InterPro" id="IPR001789">
    <property type="entry name" value="Sig_transdc_resp-reg_receiver"/>
</dbReference>
<keyword evidence="2" id="KW-0902">Two-component regulatory system</keyword>
<dbReference type="GO" id="GO:0006355">
    <property type="term" value="P:regulation of DNA-templated transcription"/>
    <property type="evidence" value="ECO:0007669"/>
    <property type="project" value="TreeGrafter"/>
</dbReference>
<evidence type="ECO:0000256" key="2">
    <source>
        <dbReference type="ARBA" id="ARBA00023012"/>
    </source>
</evidence>
<dbReference type="Pfam" id="PF13432">
    <property type="entry name" value="TPR_16"/>
    <property type="match status" value="1"/>
</dbReference>
<evidence type="ECO:0000256" key="6">
    <source>
        <dbReference type="PROSITE-ProRule" id="PRU00169"/>
    </source>
</evidence>
<keyword evidence="5" id="KW-0804">Transcription</keyword>
<keyword evidence="9" id="KW-0614">Plasmid</keyword>
<feature type="domain" description="Response regulatory" evidence="8">
    <location>
        <begin position="6"/>
        <end position="120"/>
    </location>
</feature>
<evidence type="ECO:0000256" key="4">
    <source>
        <dbReference type="ARBA" id="ARBA00023125"/>
    </source>
</evidence>
<dbReference type="EMBL" id="CP036427">
    <property type="protein sequence ID" value="QDV39184.1"/>
    <property type="molecule type" value="Genomic_DNA"/>
</dbReference>
<protein>
    <submittedName>
        <fullName evidence="9">Alginate biosynthesis transcriptional regulatory protein AlgB</fullName>
    </submittedName>
</protein>
<evidence type="ECO:0000256" key="1">
    <source>
        <dbReference type="ARBA" id="ARBA00022553"/>
    </source>
</evidence>
<evidence type="ECO:0000259" key="8">
    <source>
        <dbReference type="PROSITE" id="PS50110"/>
    </source>
</evidence>
<dbReference type="SUPFAM" id="SSF52172">
    <property type="entry name" value="CheY-like"/>
    <property type="match status" value="1"/>
</dbReference>
<dbReference type="PANTHER" id="PTHR48111">
    <property type="entry name" value="REGULATOR OF RPOS"/>
    <property type="match status" value="1"/>
</dbReference>
<dbReference type="Gene3D" id="1.25.40.10">
    <property type="entry name" value="Tetratricopeptide repeat domain"/>
    <property type="match status" value="1"/>
</dbReference>
<dbReference type="GO" id="GO:0005829">
    <property type="term" value="C:cytosol"/>
    <property type="evidence" value="ECO:0007669"/>
    <property type="project" value="TreeGrafter"/>
</dbReference>
<geneLocation type="plasmid" evidence="10">
    <name>pelp_1</name>
</geneLocation>
<gene>
    <name evidence="9" type="primary">algB_1</name>
    <name evidence="9" type="ORF">ElP_71480</name>
</gene>
<dbReference type="InterPro" id="IPR011006">
    <property type="entry name" value="CheY-like_superfamily"/>
</dbReference>
<name>A0A518HEA5_9BACT</name>
<dbReference type="InterPro" id="IPR039420">
    <property type="entry name" value="WalR-like"/>
</dbReference>
<dbReference type="AlphaFoldDB" id="A0A518HEA5"/>
<keyword evidence="4" id="KW-0238">DNA-binding</keyword>
<keyword evidence="10" id="KW-1185">Reference proteome</keyword>
<evidence type="ECO:0000256" key="5">
    <source>
        <dbReference type="ARBA" id="ARBA00023163"/>
    </source>
</evidence>
<dbReference type="Proteomes" id="UP000317835">
    <property type="component" value="Plasmid pElP_1"/>
</dbReference>
<keyword evidence="3" id="KW-0805">Transcription regulation</keyword>
<dbReference type="PROSITE" id="PS50110">
    <property type="entry name" value="RESPONSE_REGULATORY"/>
    <property type="match status" value="1"/>
</dbReference>
<dbReference type="GO" id="GO:0000976">
    <property type="term" value="F:transcription cis-regulatory region binding"/>
    <property type="evidence" value="ECO:0007669"/>
    <property type="project" value="TreeGrafter"/>
</dbReference>
<dbReference type="OrthoDB" id="277391at2"/>
<dbReference type="SMART" id="SM00448">
    <property type="entry name" value="REC"/>
    <property type="match status" value="1"/>
</dbReference>
<dbReference type="GO" id="GO:0032993">
    <property type="term" value="C:protein-DNA complex"/>
    <property type="evidence" value="ECO:0007669"/>
    <property type="project" value="TreeGrafter"/>
</dbReference>
<dbReference type="GO" id="GO:0000156">
    <property type="term" value="F:phosphorelay response regulator activity"/>
    <property type="evidence" value="ECO:0007669"/>
    <property type="project" value="TreeGrafter"/>
</dbReference>
<accession>A0A518HEA5</accession>
<dbReference type="Gene3D" id="3.40.50.2300">
    <property type="match status" value="1"/>
</dbReference>
<evidence type="ECO:0000256" key="7">
    <source>
        <dbReference type="SAM" id="MobiDB-lite"/>
    </source>
</evidence>
<organism evidence="9 10">
    <name type="scientific">Tautonia plasticadhaerens</name>
    <dbReference type="NCBI Taxonomy" id="2527974"/>
    <lineage>
        <taxon>Bacteria</taxon>
        <taxon>Pseudomonadati</taxon>
        <taxon>Planctomycetota</taxon>
        <taxon>Planctomycetia</taxon>
        <taxon>Isosphaerales</taxon>
        <taxon>Isosphaeraceae</taxon>
        <taxon>Tautonia</taxon>
    </lineage>
</organism>
<dbReference type="SUPFAM" id="SSF48452">
    <property type="entry name" value="TPR-like"/>
    <property type="match status" value="1"/>
</dbReference>